<gene>
    <name evidence="9" type="ORF">B0H66DRAFT_599380</name>
</gene>
<dbReference type="EMBL" id="JAUEDM010000002">
    <property type="protein sequence ID" value="KAK3325204.1"/>
    <property type="molecule type" value="Genomic_DNA"/>
</dbReference>
<dbReference type="InterPro" id="IPR009044">
    <property type="entry name" value="ssDNA-bd_transcriptional_reg"/>
</dbReference>
<evidence type="ECO:0000256" key="7">
    <source>
        <dbReference type="SAM" id="MobiDB-lite"/>
    </source>
</evidence>
<reference evidence="9" key="2">
    <citation type="submission" date="2023-06" db="EMBL/GenBank/DDBJ databases">
        <authorList>
            <consortium name="Lawrence Berkeley National Laboratory"/>
            <person name="Haridas S."/>
            <person name="Hensen N."/>
            <person name="Bonometti L."/>
            <person name="Westerberg I."/>
            <person name="Brannstrom I.O."/>
            <person name="Guillou S."/>
            <person name="Cros-Aarteil S."/>
            <person name="Calhoun S."/>
            <person name="Kuo A."/>
            <person name="Mondo S."/>
            <person name="Pangilinan J."/>
            <person name="Riley R."/>
            <person name="Labutti K."/>
            <person name="Andreopoulos B."/>
            <person name="Lipzen A."/>
            <person name="Chen C."/>
            <person name="Yanf M."/>
            <person name="Daum C."/>
            <person name="Ng V."/>
            <person name="Clum A."/>
            <person name="Steindorff A."/>
            <person name="Ohm R."/>
            <person name="Martin F."/>
            <person name="Silar P."/>
            <person name="Natvig D."/>
            <person name="Lalanne C."/>
            <person name="Gautier V."/>
            <person name="Ament-Velasquez S.L."/>
            <person name="Kruys A."/>
            <person name="Hutchinson M.I."/>
            <person name="Powell A.J."/>
            <person name="Barry K."/>
            <person name="Miller A.N."/>
            <person name="Grigoriev I.V."/>
            <person name="Debuchy R."/>
            <person name="Gladieux P."/>
            <person name="Thoren M.H."/>
            <person name="Johannesson H."/>
        </authorList>
    </citation>
    <scope>NUCLEOTIDE SEQUENCE</scope>
    <source>
        <strain evidence="9">CBS 118394</strain>
    </source>
</reference>
<feature type="compositionally biased region" description="Basic and acidic residues" evidence="7">
    <location>
        <begin position="24"/>
        <end position="41"/>
    </location>
</feature>
<dbReference type="InterPro" id="IPR003173">
    <property type="entry name" value="PC4_C"/>
</dbReference>
<keyword evidence="3" id="KW-0805">Transcription regulation</keyword>
<dbReference type="Proteomes" id="UP001283341">
    <property type="component" value="Unassembled WGS sequence"/>
</dbReference>
<evidence type="ECO:0000256" key="5">
    <source>
        <dbReference type="ARBA" id="ARBA00023163"/>
    </source>
</evidence>
<dbReference type="AlphaFoldDB" id="A0AAE0MBQ5"/>
<dbReference type="GO" id="GO:0005634">
    <property type="term" value="C:nucleus"/>
    <property type="evidence" value="ECO:0007669"/>
    <property type="project" value="UniProtKB-SubCell"/>
</dbReference>
<keyword evidence="10" id="KW-1185">Reference proteome</keyword>
<dbReference type="SUPFAM" id="SSF54447">
    <property type="entry name" value="ssDNA-binding transcriptional regulator domain"/>
    <property type="match status" value="1"/>
</dbReference>
<evidence type="ECO:0000259" key="8">
    <source>
        <dbReference type="Pfam" id="PF02229"/>
    </source>
</evidence>
<protein>
    <submittedName>
        <fullName evidence="9">Transcriptional Coactivator p15-domain-containing protein</fullName>
    </submittedName>
</protein>
<evidence type="ECO:0000256" key="4">
    <source>
        <dbReference type="ARBA" id="ARBA00023125"/>
    </source>
</evidence>
<feature type="compositionally biased region" description="Acidic residues" evidence="7">
    <location>
        <begin position="153"/>
        <end position="164"/>
    </location>
</feature>
<evidence type="ECO:0000256" key="6">
    <source>
        <dbReference type="ARBA" id="ARBA00023242"/>
    </source>
</evidence>
<evidence type="ECO:0000313" key="9">
    <source>
        <dbReference type="EMBL" id="KAK3325204.1"/>
    </source>
</evidence>
<dbReference type="Pfam" id="PF02229">
    <property type="entry name" value="PC4"/>
    <property type="match status" value="1"/>
</dbReference>
<dbReference type="GO" id="GO:0003677">
    <property type="term" value="F:DNA binding"/>
    <property type="evidence" value="ECO:0007669"/>
    <property type="project" value="UniProtKB-KW"/>
</dbReference>
<evidence type="ECO:0000256" key="1">
    <source>
        <dbReference type="ARBA" id="ARBA00004123"/>
    </source>
</evidence>
<accession>A0AAE0MBQ5</accession>
<proteinExistence type="inferred from homology"/>
<feature type="region of interest" description="Disordered" evidence="7">
    <location>
        <begin position="112"/>
        <end position="164"/>
    </location>
</feature>
<sequence length="164" mass="17696">MPPGKRQRQVDPDSDGETQYVKKTKSEGKAKAKKELGKGTDGDGNAYWEIGGTRRAGLSNFSGKTFVNIREYYTTNDGETKPGKKGISLSVEQYQGFLKIIPELNNELRAKGHSVEDPGVTSSSGAVAASSSPAQLPAKKASVKKAKKLNIEETSDEDDDDDDE</sequence>
<keyword evidence="4" id="KW-0238">DNA-binding</keyword>
<dbReference type="GO" id="GO:0060261">
    <property type="term" value="P:positive regulation of transcription initiation by RNA polymerase II"/>
    <property type="evidence" value="ECO:0007669"/>
    <property type="project" value="InterPro"/>
</dbReference>
<feature type="compositionally biased region" description="Low complexity" evidence="7">
    <location>
        <begin position="118"/>
        <end position="140"/>
    </location>
</feature>
<organism evidence="9 10">
    <name type="scientific">Apodospora peruviana</name>
    <dbReference type="NCBI Taxonomy" id="516989"/>
    <lineage>
        <taxon>Eukaryota</taxon>
        <taxon>Fungi</taxon>
        <taxon>Dikarya</taxon>
        <taxon>Ascomycota</taxon>
        <taxon>Pezizomycotina</taxon>
        <taxon>Sordariomycetes</taxon>
        <taxon>Sordariomycetidae</taxon>
        <taxon>Sordariales</taxon>
        <taxon>Lasiosphaeriaceae</taxon>
        <taxon>Apodospora</taxon>
    </lineage>
</organism>
<name>A0AAE0MBQ5_9PEZI</name>
<dbReference type="Gene3D" id="2.30.31.10">
    <property type="entry name" value="Transcriptional Coactivator Pc4, Chain A"/>
    <property type="match status" value="1"/>
</dbReference>
<dbReference type="InterPro" id="IPR045125">
    <property type="entry name" value="Sub1/Tcp4-like"/>
</dbReference>
<comment type="caution">
    <text evidence="9">The sequence shown here is derived from an EMBL/GenBank/DDBJ whole genome shotgun (WGS) entry which is preliminary data.</text>
</comment>
<evidence type="ECO:0000256" key="3">
    <source>
        <dbReference type="ARBA" id="ARBA00023015"/>
    </source>
</evidence>
<feature type="region of interest" description="Disordered" evidence="7">
    <location>
        <begin position="1"/>
        <end position="46"/>
    </location>
</feature>
<dbReference type="GO" id="GO:0003713">
    <property type="term" value="F:transcription coactivator activity"/>
    <property type="evidence" value="ECO:0007669"/>
    <property type="project" value="InterPro"/>
</dbReference>
<keyword evidence="6" id="KW-0539">Nucleus</keyword>
<evidence type="ECO:0000256" key="2">
    <source>
        <dbReference type="ARBA" id="ARBA00009001"/>
    </source>
</evidence>
<comment type="subcellular location">
    <subcellularLocation>
        <location evidence="1">Nucleus</location>
    </subcellularLocation>
</comment>
<dbReference type="PANTHER" id="PTHR13215">
    <property type="entry name" value="RNA POLYMERASE II TRANSCRIPTIONAL COACTIVATOR"/>
    <property type="match status" value="1"/>
</dbReference>
<comment type="similarity">
    <text evidence="2">Belongs to the transcriptional coactivator PC4 family.</text>
</comment>
<keyword evidence="5" id="KW-0804">Transcription</keyword>
<reference evidence="9" key="1">
    <citation type="journal article" date="2023" name="Mol. Phylogenet. Evol.">
        <title>Genome-scale phylogeny and comparative genomics of the fungal order Sordariales.</title>
        <authorList>
            <person name="Hensen N."/>
            <person name="Bonometti L."/>
            <person name="Westerberg I."/>
            <person name="Brannstrom I.O."/>
            <person name="Guillou S."/>
            <person name="Cros-Aarteil S."/>
            <person name="Calhoun S."/>
            <person name="Haridas S."/>
            <person name="Kuo A."/>
            <person name="Mondo S."/>
            <person name="Pangilinan J."/>
            <person name="Riley R."/>
            <person name="LaButti K."/>
            <person name="Andreopoulos B."/>
            <person name="Lipzen A."/>
            <person name="Chen C."/>
            <person name="Yan M."/>
            <person name="Daum C."/>
            <person name="Ng V."/>
            <person name="Clum A."/>
            <person name="Steindorff A."/>
            <person name="Ohm R.A."/>
            <person name="Martin F."/>
            <person name="Silar P."/>
            <person name="Natvig D.O."/>
            <person name="Lalanne C."/>
            <person name="Gautier V."/>
            <person name="Ament-Velasquez S.L."/>
            <person name="Kruys A."/>
            <person name="Hutchinson M.I."/>
            <person name="Powell A.J."/>
            <person name="Barry K."/>
            <person name="Miller A.N."/>
            <person name="Grigoriev I.V."/>
            <person name="Debuchy R."/>
            <person name="Gladieux P."/>
            <person name="Hiltunen Thoren M."/>
            <person name="Johannesson H."/>
        </authorList>
    </citation>
    <scope>NUCLEOTIDE SEQUENCE</scope>
    <source>
        <strain evidence="9">CBS 118394</strain>
    </source>
</reference>
<feature type="domain" description="Transcriptional coactivator p15 (PC4) C-terminal" evidence="8">
    <location>
        <begin position="48"/>
        <end position="100"/>
    </location>
</feature>
<evidence type="ECO:0000313" key="10">
    <source>
        <dbReference type="Proteomes" id="UP001283341"/>
    </source>
</evidence>